<dbReference type="Proteomes" id="UP000837857">
    <property type="component" value="Chromosome 1"/>
</dbReference>
<feature type="compositionally biased region" description="Polar residues" evidence="1">
    <location>
        <begin position="581"/>
        <end position="590"/>
    </location>
</feature>
<feature type="non-terminal residue" evidence="3">
    <location>
        <position position="1"/>
    </location>
</feature>
<dbReference type="EMBL" id="OW152813">
    <property type="protein sequence ID" value="CAH2035802.1"/>
    <property type="molecule type" value="Genomic_DNA"/>
</dbReference>
<evidence type="ECO:0000313" key="3">
    <source>
        <dbReference type="EMBL" id="CAH2035802.1"/>
    </source>
</evidence>
<feature type="compositionally biased region" description="Basic and acidic residues" evidence="1">
    <location>
        <begin position="37"/>
        <end position="58"/>
    </location>
</feature>
<feature type="signal peptide" evidence="2">
    <location>
        <begin position="1"/>
        <end position="20"/>
    </location>
</feature>
<name>A0ABN8HR73_9NEOP</name>
<feature type="region of interest" description="Disordered" evidence="1">
    <location>
        <begin position="178"/>
        <end position="229"/>
    </location>
</feature>
<evidence type="ECO:0000313" key="4">
    <source>
        <dbReference type="Proteomes" id="UP000837857"/>
    </source>
</evidence>
<protein>
    <submittedName>
        <fullName evidence="3">Uncharacterized protein</fullName>
    </submittedName>
</protein>
<feature type="region of interest" description="Disordered" evidence="1">
    <location>
        <begin position="554"/>
        <end position="590"/>
    </location>
</feature>
<feature type="compositionally biased region" description="Pro residues" evidence="1">
    <location>
        <begin position="565"/>
        <end position="576"/>
    </location>
</feature>
<feature type="region of interest" description="Disordered" evidence="1">
    <location>
        <begin position="37"/>
        <end position="131"/>
    </location>
</feature>
<feature type="compositionally biased region" description="Basic and acidic residues" evidence="1">
    <location>
        <begin position="96"/>
        <end position="110"/>
    </location>
</feature>
<reference evidence="3" key="1">
    <citation type="submission" date="2022-03" db="EMBL/GenBank/DDBJ databases">
        <authorList>
            <person name="Martin H S."/>
        </authorList>
    </citation>
    <scope>NUCLEOTIDE SEQUENCE</scope>
</reference>
<evidence type="ECO:0000256" key="2">
    <source>
        <dbReference type="SAM" id="SignalP"/>
    </source>
</evidence>
<feature type="compositionally biased region" description="Basic and acidic residues" evidence="1">
    <location>
        <begin position="205"/>
        <end position="215"/>
    </location>
</feature>
<evidence type="ECO:0000256" key="1">
    <source>
        <dbReference type="SAM" id="MobiDB-lite"/>
    </source>
</evidence>
<organism evidence="3 4">
    <name type="scientific">Iphiclides podalirius</name>
    <name type="common">scarce swallowtail</name>
    <dbReference type="NCBI Taxonomy" id="110791"/>
    <lineage>
        <taxon>Eukaryota</taxon>
        <taxon>Metazoa</taxon>
        <taxon>Ecdysozoa</taxon>
        <taxon>Arthropoda</taxon>
        <taxon>Hexapoda</taxon>
        <taxon>Insecta</taxon>
        <taxon>Pterygota</taxon>
        <taxon>Neoptera</taxon>
        <taxon>Endopterygota</taxon>
        <taxon>Lepidoptera</taxon>
        <taxon>Glossata</taxon>
        <taxon>Ditrysia</taxon>
        <taxon>Papilionoidea</taxon>
        <taxon>Papilionidae</taxon>
        <taxon>Papilioninae</taxon>
        <taxon>Iphiclides</taxon>
    </lineage>
</organism>
<keyword evidence="4" id="KW-1185">Reference proteome</keyword>
<proteinExistence type="predicted"/>
<accession>A0ABN8HR73</accession>
<feature type="chain" id="PRO_5046765962" evidence="2">
    <location>
        <begin position="21"/>
        <end position="590"/>
    </location>
</feature>
<keyword evidence="2" id="KW-0732">Signal</keyword>
<feature type="compositionally biased region" description="Acidic residues" evidence="1">
    <location>
        <begin position="192"/>
        <end position="204"/>
    </location>
</feature>
<gene>
    <name evidence="3" type="ORF">IPOD504_LOCUS709</name>
</gene>
<sequence>MVFVLLAVLIGAAYVGLASGTQYGDYAAAKMPQYGSEEYHEPARDRAPINDDYQDRSLEAPASPDYKYEESLNLRSLNSNNEEEKRKSNKRTSRFQRPEATLHSKADKVKPKVKQPSPRQSKWRNSDKSVEIKKIPLNSGRIKSNDIIDKEDDYINDERYQVRFDDEKRFRSVGEKIVRRKPRDRSIASTENETDDMDDDDEDEGKERDEAKEGEYPASEDNLVPKEHSGQSLLEAQGQNAVKRPTLQVDDDIIARLEANKLNQKTQEDYQDYYDMKRVNNIKKKITVLYRRTKARATGSTTSRRVQVWTYRRSYVLDRYGTPTSEDEDLPMRTTARMRTKKRNKTRQPIKWRSKTDFNTETFPTFKIAIKTKFTTSSISTTTITTAETPTVELNDSSSSELSLAEKSRLSILKKAMLKESLLDKSSTVKPPVLMQVSQQMNTVVMVEPSKPNVNMQLMGNLGRSLFDSPARLARAKRLMRRKLVAGARSIQDLTDKWDEMICDYIDVSQLDSSTKNTTGLRRRRRWRLRLPSGSSVRYWVHTDSARKSLTLPQSLSRVKNALAPQPPRRPPPFPRPRSTHVWTSNGTNS</sequence>